<dbReference type="Pfam" id="PF01551">
    <property type="entry name" value="Peptidase_M23"/>
    <property type="match status" value="1"/>
</dbReference>
<dbReference type="InterPro" id="IPR016047">
    <property type="entry name" value="M23ase_b-sheet_dom"/>
</dbReference>
<gene>
    <name evidence="3" type="ORF">H9654_16580</name>
</gene>
<dbReference type="GO" id="GO:0004222">
    <property type="term" value="F:metalloendopeptidase activity"/>
    <property type="evidence" value="ECO:0007669"/>
    <property type="project" value="TreeGrafter"/>
</dbReference>
<dbReference type="InterPro" id="IPR011055">
    <property type="entry name" value="Dup_hybrid_motif"/>
</dbReference>
<evidence type="ECO:0000313" key="3">
    <source>
        <dbReference type="EMBL" id="MBD7955809.1"/>
    </source>
</evidence>
<name>A0A8X8K3P9_9GAMM</name>
<sequence>MRRLLPCCLILLPLCARPAMAADTIDWRAGWGLSGAPAADSFAYQLPFDARRFSVGQAPQGRFSHRDAENRHAVDFTLPEGTPVLAARGGWVTRVQAGFSGNGLDPQRDRGRANYVRIVHDDGSMAVYAHLQHEGVLVNEGQQVQAGQPIALSGNTGYSTAPHLHFAVQRQRGTQLESIPVRIVTPRGQLHFEKQP</sequence>
<evidence type="ECO:0000313" key="4">
    <source>
        <dbReference type="Proteomes" id="UP000636938"/>
    </source>
</evidence>
<accession>A0A8X8K3P9</accession>
<dbReference type="SUPFAM" id="SSF51261">
    <property type="entry name" value="Duplicated hybrid motif"/>
    <property type="match status" value="1"/>
</dbReference>
<feature type="signal peptide" evidence="1">
    <location>
        <begin position="1"/>
        <end position="21"/>
    </location>
</feature>
<dbReference type="InterPro" id="IPR050570">
    <property type="entry name" value="Cell_wall_metabolism_enzyme"/>
</dbReference>
<dbReference type="PANTHER" id="PTHR21666:SF294">
    <property type="entry name" value="PEPTIDASE M23"/>
    <property type="match status" value="1"/>
</dbReference>
<feature type="domain" description="M23ase beta-sheet core" evidence="2">
    <location>
        <begin position="72"/>
        <end position="171"/>
    </location>
</feature>
<reference evidence="3 4" key="1">
    <citation type="submission" date="2020-08" db="EMBL/GenBank/DDBJ databases">
        <title>A Genomic Blueprint of the Chicken Gut Microbiome.</title>
        <authorList>
            <person name="Gilroy R."/>
            <person name="Ravi A."/>
            <person name="Getino M."/>
            <person name="Pursley I."/>
            <person name="Horton D.L."/>
            <person name="Alikhan N.-F."/>
            <person name="Baker D."/>
            <person name="Gharbi K."/>
            <person name="Hall N."/>
            <person name="Watson M."/>
            <person name="Adriaenssens E.M."/>
            <person name="Foster-Nyarko E."/>
            <person name="Jarju S."/>
            <person name="Secka A."/>
            <person name="Antonio M."/>
            <person name="Oren A."/>
            <person name="Chaudhuri R."/>
            <person name="La Ragione R.M."/>
            <person name="Hildebrand F."/>
            <person name="Pallen M.J."/>
        </authorList>
    </citation>
    <scope>NUCLEOTIDE SEQUENCE [LARGE SCALE GENOMIC DNA]</scope>
    <source>
        <strain evidence="3 4">Sa5BUN4</strain>
    </source>
</reference>
<proteinExistence type="predicted"/>
<dbReference type="Proteomes" id="UP000636938">
    <property type="component" value="Unassembled WGS sequence"/>
</dbReference>
<comment type="caution">
    <text evidence="3">The sequence shown here is derived from an EMBL/GenBank/DDBJ whole genome shotgun (WGS) entry which is preliminary data.</text>
</comment>
<protein>
    <submittedName>
        <fullName evidence="3">M23 family metallopeptidase</fullName>
    </submittedName>
</protein>
<dbReference type="Gene3D" id="2.70.70.10">
    <property type="entry name" value="Glucose Permease (Domain IIA)"/>
    <property type="match status" value="1"/>
</dbReference>
<organism evidence="3 4">
    <name type="scientific">Stenotrophomonas lacuserhaii</name>
    <dbReference type="NCBI Taxonomy" id="2760084"/>
    <lineage>
        <taxon>Bacteria</taxon>
        <taxon>Pseudomonadati</taxon>
        <taxon>Pseudomonadota</taxon>
        <taxon>Gammaproteobacteria</taxon>
        <taxon>Lysobacterales</taxon>
        <taxon>Lysobacteraceae</taxon>
        <taxon>Stenotrophomonas</taxon>
    </lineage>
</organism>
<dbReference type="CDD" id="cd12797">
    <property type="entry name" value="M23_peptidase"/>
    <property type="match status" value="1"/>
</dbReference>
<dbReference type="PANTHER" id="PTHR21666">
    <property type="entry name" value="PEPTIDASE-RELATED"/>
    <property type="match status" value="1"/>
</dbReference>
<keyword evidence="1" id="KW-0732">Signal</keyword>
<evidence type="ECO:0000256" key="1">
    <source>
        <dbReference type="SAM" id="SignalP"/>
    </source>
</evidence>
<evidence type="ECO:0000259" key="2">
    <source>
        <dbReference type="Pfam" id="PF01551"/>
    </source>
</evidence>
<dbReference type="AlphaFoldDB" id="A0A8X8K3P9"/>
<dbReference type="EMBL" id="JACSQS010000024">
    <property type="protein sequence ID" value="MBD7955809.1"/>
    <property type="molecule type" value="Genomic_DNA"/>
</dbReference>
<keyword evidence="4" id="KW-1185">Reference proteome</keyword>
<feature type="chain" id="PRO_5036481123" evidence="1">
    <location>
        <begin position="22"/>
        <end position="196"/>
    </location>
</feature>